<comment type="similarity">
    <text evidence="8">Belongs to the TonB-dependent receptor family.</text>
</comment>
<dbReference type="SUPFAM" id="SSF56935">
    <property type="entry name" value="Porins"/>
    <property type="match status" value="1"/>
</dbReference>
<dbReference type="InterPro" id="IPR039426">
    <property type="entry name" value="TonB-dep_rcpt-like"/>
</dbReference>
<keyword evidence="4 8" id="KW-0812">Transmembrane</keyword>
<dbReference type="Pfam" id="PF07715">
    <property type="entry name" value="Plug"/>
    <property type="match status" value="1"/>
</dbReference>
<keyword evidence="11" id="KW-1185">Reference proteome</keyword>
<organism evidence="10 11">
    <name type="scientific">Thalassotalea eurytherma</name>
    <dbReference type="NCBI Taxonomy" id="1144278"/>
    <lineage>
        <taxon>Bacteria</taxon>
        <taxon>Pseudomonadati</taxon>
        <taxon>Pseudomonadota</taxon>
        <taxon>Gammaproteobacteria</taxon>
        <taxon>Alteromonadales</taxon>
        <taxon>Colwelliaceae</taxon>
        <taxon>Thalassotalea</taxon>
    </lineage>
</organism>
<dbReference type="Gene3D" id="2.170.130.10">
    <property type="entry name" value="TonB-dependent receptor, plug domain"/>
    <property type="match status" value="1"/>
</dbReference>
<evidence type="ECO:0000259" key="9">
    <source>
        <dbReference type="Pfam" id="PF07715"/>
    </source>
</evidence>
<dbReference type="InterPro" id="IPR012910">
    <property type="entry name" value="Plug_dom"/>
</dbReference>
<keyword evidence="3 8" id="KW-1134">Transmembrane beta strand</keyword>
<evidence type="ECO:0000256" key="6">
    <source>
        <dbReference type="ARBA" id="ARBA00023136"/>
    </source>
</evidence>
<keyword evidence="5" id="KW-0732">Signal</keyword>
<evidence type="ECO:0000256" key="2">
    <source>
        <dbReference type="ARBA" id="ARBA00022448"/>
    </source>
</evidence>
<evidence type="ECO:0000256" key="3">
    <source>
        <dbReference type="ARBA" id="ARBA00022452"/>
    </source>
</evidence>
<protein>
    <recommendedName>
        <fullName evidence="9">TonB-dependent receptor plug domain-containing protein</fullName>
    </recommendedName>
</protein>
<dbReference type="Gene3D" id="2.40.170.20">
    <property type="entry name" value="TonB-dependent receptor, beta-barrel domain"/>
    <property type="match status" value="1"/>
</dbReference>
<dbReference type="InterPro" id="IPR036942">
    <property type="entry name" value="Beta-barrel_TonB_sf"/>
</dbReference>
<sequence length="660" mass="74548">MVVFCYSVAALFDDCGTPLKTSFGVYLKLCALIALNTLSSNSLALNADGIEHIEVKGSRYQHALVTVDNEQVQADQITVLPEVFADWLSSTPGVTFNGQGGQFQSYSIRGFSKSRIKTEVNGVPMLTDRRAGNSVAFLPSEFIETVDIRKGPSASYYGSDAMGGVISTQLSHFDSPYLSAKFQPSNQQQSIIVAHGNELVSGALSYSSGDQSRAENGELLNDAFQSISGMLNTNYQVDDVLLTGSLLISQGDDIGKSSAQFPDDRITVYPFDNHVIANMAIEHERFGQLLFGLHDQHWQSDITRLADRQNITDYQSQTFNLLWQTDFSGLYGFQLPDEHSESFGGKLGIEWVKRNNVNISEQELTLSEALVYQQTLVDGEQGNLALFAHQYGQWQAWHWSFAARVDYIEQHQHLNTKVRVDDTYTSMSFSVNRSFSERLSVHAEAGNSFRFATLSERFFDGETPRGSTQGNANLLPEESIGGQFTINYEADSNIKLDVSSYYYQVEHYIERYNVSEDLLSYRNVDQADIYGFESSLEWHVSENFHHRLSYQYNRGEKSNGNALDDLNPDEINWRIQGYWSDWQLSNQLSYRFDKNAVGPSEIALESVLLWHVNAKWRVNKNWQLGLFFNNLTNELYRASADEDAPWQSERSIAFSVSYQP</sequence>
<dbReference type="PROSITE" id="PS52016">
    <property type="entry name" value="TONB_DEPENDENT_REC_3"/>
    <property type="match status" value="1"/>
</dbReference>
<gene>
    <name evidence="10" type="ORF">theurythT_21120</name>
</gene>
<keyword evidence="2 8" id="KW-0813">Transport</keyword>
<name>A0ABQ6H7C1_9GAMM</name>
<evidence type="ECO:0000256" key="1">
    <source>
        <dbReference type="ARBA" id="ARBA00004571"/>
    </source>
</evidence>
<comment type="subcellular location">
    <subcellularLocation>
        <location evidence="1 8">Cell outer membrane</location>
        <topology evidence="1 8">Multi-pass membrane protein</topology>
    </subcellularLocation>
</comment>
<proteinExistence type="inferred from homology"/>
<keyword evidence="6 8" id="KW-0472">Membrane</keyword>
<evidence type="ECO:0000256" key="5">
    <source>
        <dbReference type="ARBA" id="ARBA00022729"/>
    </source>
</evidence>
<reference evidence="10 11" key="1">
    <citation type="submission" date="2023-03" db="EMBL/GenBank/DDBJ databases">
        <title>Draft genome sequence of Thalassotalea eurytherma JCM 18482T.</title>
        <authorList>
            <person name="Sawabe T."/>
        </authorList>
    </citation>
    <scope>NUCLEOTIDE SEQUENCE [LARGE SCALE GENOMIC DNA]</scope>
    <source>
        <strain evidence="10 11">JCM 18482</strain>
    </source>
</reference>
<dbReference type="EMBL" id="BSSU01000010">
    <property type="protein sequence ID" value="GLX82660.1"/>
    <property type="molecule type" value="Genomic_DNA"/>
</dbReference>
<accession>A0ABQ6H7C1</accession>
<dbReference type="InterPro" id="IPR037066">
    <property type="entry name" value="Plug_dom_sf"/>
</dbReference>
<dbReference type="Proteomes" id="UP001157133">
    <property type="component" value="Unassembled WGS sequence"/>
</dbReference>
<evidence type="ECO:0000256" key="7">
    <source>
        <dbReference type="ARBA" id="ARBA00023237"/>
    </source>
</evidence>
<dbReference type="PANTHER" id="PTHR30069:SF29">
    <property type="entry name" value="HEMOGLOBIN AND HEMOGLOBIN-HAPTOGLOBIN-BINDING PROTEIN 1-RELATED"/>
    <property type="match status" value="1"/>
</dbReference>
<evidence type="ECO:0000313" key="11">
    <source>
        <dbReference type="Proteomes" id="UP001157133"/>
    </source>
</evidence>
<dbReference type="PANTHER" id="PTHR30069">
    <property type="entry name" value="TONB-DEPENDENT OUTER MEMBRANE RECEPTOR"/>
    <property type="match status" value="1"/>
</dbReference>
<evidence type="ECO:0000313" key="10">
    <source>
        <dbReference type="EMBL" id="GLX82660.1"/>
    </source>
</evidence>
<evidence type="ECO:0000256" key="8">
    <source>
        <dbReference type="PROSITE-ProRule" id="PRU01360"/>
    </source>
</evidence>
<evidence type="ECO:0000256" key="4">
    <source>
        <dbReference type="ARBA" id="ARBA00022692"/>
    </source>
</evidence>
<keyword evidence="7 8" id="KW-0998">Cell outer membrane</keyword>
<comment type="caution">
    <text evidence="10">The sequence shown here is derived from an EMBL/GenBank/DDBJ whole genome shotgun (WGS) entry which is preliminary data.</text>
</comment>
<feature type="domain" description="TonB-dependent receptor plug" evidence="9">
    <location>
        <begin position="72"/>
        <end position="165"/>
    </location>
</feature>